<proteinExistence type="predicted"/>
<accession>A0A161MG59</accession>
<protein>
    <submittedName>
        <fullName evidence="1">Uncharacterized protein</fullName>
    </submittedName>
</protein>
<sequence>MQTDTMLTAFNNNPQLSTWKAALQ</sequence>
<name>A0A161MG59_TRIIF</name>
<reference evidence="1" key="1">
    <citation type="submission" date="2016-04" db="EMBL/GenBank/DDBJ databases">
        <authorList>
            <person name="Calderon-Fernandez G.M.Sr."/>
        </authorList>
    </citation>
    <scope>NUCLEOTIDE SEQUENCE</scope>
    <source>
        <strain evidence="1">Int1</strain>
        <tissue evidence="1">Integument</tissue>
    </source>
</reference>
<evidence type="ECO:0000313" key="1">
    <source>
        <dbReference type="EMBL" id="JAR95727.1"/>
    </source>
</evidence>
<reference evidence="1" key="2">
    <citation type="journal article" date="2017" name="J. Med. Entomol.">
        <title>Transcriptome Analysis of the Triatoma infestans (Hemiptera: Reduviidae) Integument.</title>
        <authorList>
            <person name="Calderon-Fernandez G.M."/>
            <person name="Moriconi D.E."/>
            <person name="Dulbecco A.B."/>
            <person name="Juarez M.P."/>
        </authorList>
    </citation>
    <scope>NUCLEOTIDE SEQUENCE</scope>
    <source>
        <strain evidence="1">Int1</strain>
        <tissue evidence="1">Integument</tissue>
    </source>
</reference>
<dbReference type="AlphaFoldDB" id="A0A161MG59"/>
<dbReference type="EMBL" id="GEMB01007717">
    <property type="protein sequence ID" value="JAR95727.1"/>
    <property type="molecule type" value="Transcribed_RNA"/>
</dbReference>
<organism evidence="1">
    <name type="scientific">Triatoma infestans</name>
    <name type="common">Assassin bug</name>
    <dbReference type="NCBI Taxonomy" id="30076"/>
    <lineage>
        <taxon>Eukaryota</taxon>
        <taxon>Metazoa</taxon>
        <taxon>Ecdysozoa</taxon>
        <taxon>Arthropoda</taxon>
        <taxon>Hexapoda</taxon>
        <taxon>Insecta</taxon>
        <taxon>Pterygota</taxon>
        <taxon>Neoptera</taxon>
        <taxon>Paraneoptera</taxon>
        <taxon>Hemiptera</taxon>
        <taxon>Heteroptera</taxon>
        <taxon>Panheteroptera</taxon>
        <taxon>Cimicomorpha</taxon>
        <taxon>Reduviidae</taxon>
        <taxon>Triatominae</taxon>
        <taxon>Triatoma</taxon>
    </lineage>
</organism>